<evidence type="ECO:0000256" key="1">
    <source>
        <dbReference type="SAM" id="MobiDB-lite"/>
    </source>
</evidence>
<accession>U2RJP1</accession>
<evidence type="ECO:0000313" key="2">
    <source>
        <dbReference type="EMBL" id="ERK53763.1"/>
    </source>
</evidence>
<feature type="region of interest" description="Disordered" evidence="1">
    <location>
        <begin position="62"/>
        <end position="102"/>
    </location>
</feature>
<evidence type="ECO:0000313" key="3">
    <source>
        <dbReference type="Proteomes" id="UP000017052"/>
    </source>
</evidence>
<dbReference type="AlphaFoldDB" id="U2RJP1"/>
<name>U2RJP1_9ACTN</name>
<comment type="caution">
    <text evidence="2">The sequence shown here is derived from an EMBL/GenBank/DDBJ whole genome shotgun (WGS) entry which is preliminary data.</text>
</comment>
<dbReference type="EMBL" id="ACVN02000228">
    <property type="protein sequence ID" value="ERK53763.1"/>
    <property type="molecule type" value="Genomic_DNA"/>
</dbReference>
<dbReference type="RefSeq" id="WP_021798085.1">
    <property type="nucleotide sequence ID" value="NZ_ACVN02000228.1"/>
</dbReference>
<keyword evidence="3" id="KW-1185">Reference proteome</keyword>
<sequence length="102" mass="11386">PARQTGQGAQAVAILRAEADRQRSMGMTVEVTRLMHRASEQLEDLARGRGDEREHRRLLAEGRDWLEEHGRHEEAVRWDEDHRDDPGPWNDPSGSPAGGGAA</sequence>
<gene>
    <name evidence="2" type="ORF">HMPREF0682_1568</name>
</gene>
<dbReference type="Proteomes" id="UP000017052">
    <property type="component" value="Unassembled WGS sequence"/>
</dbReference>
<feature type="non-terminal residue" evidence="2">
    <location>
        <position position="1"/>
    </location>
</feature>
<feature type="compositionally biased region" description="Basic and acidic residues" evidence="1">
    <location>
        <begin position="62"/>
        <end position="86"/>
    </location>
</feature>
<reference evidence="2" key="1">
    <citation type="submission" date="2013-08" db="EMBL/GenBank/DDBJ databases">
        <authorList>
            <person name="Durkin A.S."/>
            <person name="Haft D.R."/>
            <person name="McCorrison J."/>
            <person name="Torralba M."/>
            <person name="Gillis M."/>
            <person name="Haft D.H."/>
            <person name="Methe B."/>
            <person name="Sutton G."/>
            <person name="Nelson K.E."/>
        </authorList>
    </citation>
    <scope>NUCLEOTIDE SEQUENCE [LARGE SCALE GENOMIC DNA]</scope>
    <source>
        <strain evidence="2">F0233</strain>
    </source>
</reference>
<protein>
    <submittedName>
        <fullName evidence="2">Uncharacterized protein</fullName>
    </submittedName>
</protein>
<organism evidence="2 3">
    <name type="scientific">Propionibacterium acidifaciens F0233</name>
    <dbReference type="NCBI Taxonomy" id="553198"/>
    <lineage>
        <taxon>Bacteria</taxon>
        <taxon>Bacillati</taxon>
        <taxon>Actinomycetota</taxon>
        <taxon>Actinomycetes</taxon>
        <taxon>Propionibacteriales</taxon>
        <taxon>Propionibacteriaceae</taxon>
        <taxon>Propionibacterium</taxon>
    </lineage>
</organism>
<proteinExistence type="predicted"/>